<feature type="transmembrane region" description="Helical" evidence="8">
    <location>
        <begin position="131"/>
        <end position="148"/>
    </location>
</feature>
<dbReference type="RefSeq" id="WP_271187142.1">
    <property type="nucleotide sequence ID" value="NZ_BSFE01000006.1"/>
</dbReference>
<evidence type="ECO:0000313" key="10">
    <source>
        <dbReference type="EMBL" id="GLK52780.1"/>
    </source>
</evidence>
<name>A0A9W6MNL9_9PROT</name>
<dbReference type="GO" id="GO:0005886">
    <property type="term" value="C:plasma membrane"/>
    <property type="evidence" value="ECO:0007669"/>
    <property type="project" value="UniProtKB-SubCell"/>
</dbReference>
<evidence type="ECO:0000256" key="8">
    <source>
        <dbReference type="SAM" id="Phobius"/>
    </source>
</evidence>
<evidence type="ECO:0000256" key="1">
    <source>
        <dbReference type="ARBA" id="ARBA00004651"/>
    </source>
</evidence>
<dbReference type="InterPro" id="IPR000620">
    <property type="entry name" value="EamA_dom"/>
</dbReference>
<evidence type="ECO:0000313" key="11">
    <source>
        <dbReference type="Proteomes" id="UP001143486"/>
    </source>
</evidence>
<accession>A0A9W6MNL9</accession>
<keyword evidence="3" id="KW-0813">Transport</keyword>
<feature type="transmembrane region" description="Helical" evidence="8">
    <location>
        <begin position="182"/>
        <end position="202"/>
    </location>
</feature>
<dbReference type="Pfam" id="PF00892">
    <property type="entry name" value="EamA"/>
    <property type="match status" value="1"/>
</dbReference>
<protein>
    <submittedName>
        <fullName evidence="10">Chloramphenicol resistance permease RarD</fullName>
    </submittedName>
</protein>
<dbReference type="InterPro" id="IPR004626">
    <property type="entry name" value="RarD"/>
</dbReference>
<feature type="transmembrane region" description="Helical" evidence="8">
    <location>
        <begin position="12"/>
        <end position="30"/>
    </location>
</feature>
<evidence type="ECO:0000256" key="3">
    <source>
        <dbReference type="ARBA" id="ARBA00022448"/>
    </source>
</evidence>
<comment type="subcellular location">
    <subcellularLocation>
        <location evidence="1">Cell membrane</location>
        <topology evidence="1">Multi-pass membrane protein</topology>
    </subcellularLocation>
</comment>
<reference evidence="10" key="2">
    <citation type="submission" date="2023-01" db="EMBL/GenBank/DDBJ databases">
        <authorList>
            <person name="Sun Q."/>
            <person name="Evtushenko L."/>
        </authorList>
    </citation>
    <scope>NUCLEOTIDE SEQUENCE</scope>
    <source>
        <strain evidence="10">VKM B-1513</strain>
    </source>
</reference>
<evidence type="ECO:0000256" key="5">
    <source>
        <dbReference type="ARBA" id="ARBA00022692"/>
    </source>
</evidence>
<dbReference type="AlphaFoldDB" id="A0A9W6MNL9"/>
<gene>
    <name evidence="10" type="primary">rarD</name>
    <name evidence="10" type="ORF">GCM10017621_22880</name>
</gene>
<feature type="transmembrane region" description="Helical" evidence="8">
    <location>
        <begin position="268"/>
        <end position="286"/>
    </location>
</feature>
<evidence type="ECO:0000256" key="6">
    <source>
        <dbReference type="ARBA" id="ARBA00022989"/>
    </source>
</evidence>
<reference evidence="10" key="1">
    <citation type="journal article" date="2014" name="Int. J. Syst. Evol. Microbiol.">
        <title>Complete genome sequence of Corynebacterium casei LMG S-19264T (=DSM 44701T), isolated from a smear-ripened cheese.</title>
        <authorList>
            <consortium name="US DOE Joint Genome Institute (JGI-PGF)"/>
            <person name="Walter F."/>
            <person name="Albersmeier A."/>
            <person name="Kalinowski J."/>
            <person name="Ruckert C."/>
        </authorList>
    </citation>
    <scope>NUCLEOTIDE SEQUENCE</scope>
    <source>
        <strain evidence="10">VKM B-1513</strain>
    </source>
</reference>
<comment type="similarity">
    <text evidence="2">Belongs to the EamA transporter family.</text>
</comment>
<evidence type="ECO:0000256" key="7">
    <source>
        <dbReference type="ARBA" id="ARBA00023136"/>
    </source>
</evidence>
<dbReference type="NCBIfam" id="TIGR00688">
    <property type="entry name" value="rarD"/>
    <property type="match status" value="1"/>
</dbReference>
<dbReference type="SUPFAM" id="SSF103481">
    <property type="entry name" value="Multidrug resistance efflux transporter EmrE"/>
    <property type="match status" value="2"/>
</dbReference>
<feature type="transmembrane region" description="Helical" evidence="8">
    <location>
        <begin position="241"/>
        <end position="262"/>
    </location>
</feature>
<organism evidence="10 11">
    <name type="scientific">Maricaulis virginensis</name>
    <dbReference type="NCBI Taxonomy" id="144022"/>
    <lineage>
        <taxon>Bacteria</taxon>
        <taxon>Pseudomonadati</taxon>
        <taxon>Pseudomonadota</taxon>
        <taxon>Alphaproteobacteria</taxon>
        <taxon>Maricaulales</taxon>
        <taxon>Maricaulaceae</taxon>
        <taxon>Maricaulis</taxon>
    </lineage>
</organism>
<dbReference type="EMBL" id="BSFE01000006">
    <property type="protein sequence ID" value="GLK52780.1"/>
    <property type="molecule type" value="Genomic_DNA"/>
</dbReference>
<keyword evidence="4" id="KW-1003">Cell membrane</keyword>
<evidence type="ECO:0000256" key="4">
    <source>
        <dbReference type="ARBA" id="ARBA00022475"/>
    </source>
</evidence>
<dbReference type="Proteomes" id="UP001143486">
    <property type="component" value="Unassembled WGS sequence"/>
</dbReference>
<dbReference type="InterPro" id="IPR037185">
    <property type="entry name" value="EmrE-like"/>
</dbReference>
<feature type="transmembrane region" description="Helical" evidence="8">
    <location>
        <begin position="154"/>
        <end position="170"/>
    </location>
</feature>
<keyword evidence="11" id="KW-1185">Reference proteome</keyword>
<sequence length="306" mass="32777">MSSEPNTDIRPALAAGLSSYLIWGVAPLFFQALDFANPFEIVMHRIIWAVPILALVLAVSGKMRQALAVLADRRTILTLVGTAALISVNWWIFIFAVNSGHVLQASLGYYINPLMSVAVGVIVLREPLGPFRIAAIVLAALGVANQIIAVGQVPWISLALATSFTAYGYLRKVAAVDGRIGLFWETSFNLPIAIVGLTILQLNGLGHFQESPAQALMLMAAGLVTVVPLLLYAIGVRGLHLSTMGLLQFIAPSMQFAIGVMGGETFTASHLVTFAFIWAGVGMFAYSTLRRQKKRAVAAEAQAEAE</sequence>
<feature type="transmembrane region" description="Helical" evidence="8">
    <location>
        <begin position="214"/>
        <end position="234"/>
    </location>
</feature>
<keyword evidence="5 8" id="KW-0812">Transmembrane</keyword>
<feature type="transmembrane region" description="Helical" evidence="8">
    <location>
        <begin position="107"/>
        <end position="124"/>
    </location>
</feature>
<keyword evidence="6 8" id="KW-1133">Transmembrane helix</keyword>
<proteinExistence type="inferred from homology"/>
<comment type="caution">
    <text evidence="10">The sequence shown here is derived from an EMBL/GenBank/DDBJ whole genome shotgun (WGS) entry which is preliminary data.</text>
</comment>
<keyword evidence="7 8" id="KW-0472">Membrane</keyword>
<feature type="transmembrane region" description="Helical" evidence="8">
    <location>
        <begin position="75"/>
        <end position="95"/>
    </location>
</feature>
<evidence type="ECO:0000256" key="2">
    <source>
        <dbReference type="ARBA" id="ARBA00007362"/>
    </source>
</evidence>
<feature type="domain" description="EamA" evidence="9">
    <location>
        <begin position="13"/>
        <end position="144"/>
    </location>
</feature>
<feature type="transmembrane region" description="Helical" evidence="8">
    <location>
        <begin position="42"/>
        <end position="63"/>
    </location>
</feature>
<evidence type="ECO:0000259" key="9">
    <source>
        <dbReference type="Pfam" id="PF00892"/>
    </source>
</evidence>